<feature type="transmembrane region" description="Helical" evidence="8">
    <location>
        <begin position="257"/>
        <end position="279"/>
    </location>
</feature>
<dbReference type="Proteomes" id="UP000178606">
    <property type="component" value="Unassembled WGS sequence"/>
</dbReference>
<evidence type="ECO:0000256" key="1">
    <source>
        <dbReference type="ARBA" id="ARBA00004651"/>
    </source>
</evidence>
<dbReference type="Pfam" id="PF01594">
    <property type="entry name" value="AI-2E_transport"/>
    <property type="match status" value="1"/>
</dbReference>
<protein>
    <recommendedName>
        <fullName evidence="11">AI-2E family transporter</fullName>
    </recommendedName>
</protein>
<evidence type="ECO:0000256" key="5">
    <source>
        <dbReference type="ARBA" id="ARBA00022692"/>
    </source>
</evidence>
<feature type="transmembrane region" description="Helical" evidence="8">
    <location>
        <begin position="51"/>
        <end position="68"/>
    </location>
</feature>
<dbReference type="GO" id="GO:0005886">
    <property type="term" value="C:plasma membrane"/>
    <property type="evidence" value="ECO:0007669"/>
    <property type="project" value="UniProtKB-SubCell"/>
</dbReference>
<evidence type="ECO:0000256" key="8">
    <source>
        <dbReference type="SAM" id="Phobius"/>
    </source>
</evidence>
<evidence type="ECO:0000313" key="10">
    <source>
        <dbReference type="Proteomes" id="UP000178606"/>
    </source>
</evidence>
<evidence type="ECO:0000256" key="7">
    <source>
        <dbReference type="ARBA" id="ARBA00023136"/>
    </source>
</evidence>
<evidence type="ECO:0000256" key="6">
    <source>
        <dbReference type="ARBA" id="ARBA00022989"/>
    </source>
</evidence>
<feature type="transmembrane region" description="Helical" evidence="8">
    <location>
        <begin position="349"/>
        <end position="382"/>
    </location>
</feature>
<evidence type="ECO:0000256" key="4">
    <source>
        <dbReference type="ARBA" id="ARBA00022475"/>
    </source>
</evidence>
<evidence type="ECO:0000256" key="3">
    <source>
        <dbReference type="ARBA" id="ARBA00022448"/>
    </source>
</evidence>
<evidence type="ECO:0008006" key="11">
    <source>
        <dbReference type="Google" id="ProtNLM"/>
    </source>
</evidence>
<feature type="transmembrane region" description="Helical" evidence="8">
    <location>
        <begin position="291"/>
        <end position="310"/>
    </location>
</feature>
<gene>
    <name evidence="9" type="ORF">A3F84_24610</name>
</gene>
<keyword evidence="4" id="KW-1003">Cell membrane</keyword>
<organism evidence="9 10">
    <name type="scientific">Handelsmanbacteria sp. (strain RIFCSPLOWO2_12_FULL_64_10)</name>
    <dbReference type="NCBI Taxonomy" id="1817868"/>
    <lineage>
        <taxon>Bacteria</taxon>
        <taxon>Candidatus Handelsmaniibacteriota</taxon>
    </lineage>
</organism>
<comment type="caution">
    <text evidence="9">The sequence shown here is derived from an EMBL/GenBank/DDBJ whole genome shotgun (WGS) entry which is preliminary data.</text>
</comment>
<name>A0A1F6C2C1_HANXR</name>
<keyword evidence="5 8" id="KW-0812">Transmembrane</keyword>
<dbReference type="GO" id="GO:0055085">
    <property type="term" value="P:transmembrane transport"/>
    <property type="evidence" value="ECO:0007669"/>
    <property type="project" value="TreeGrafter"/>
</dbReference>
<dbReference type="EMBL" id="MFKF01000438">
    <property type="protein sequence ID" value="OGG43346.1"/>
    <property type="molecule type" value="Genomic_DNA"/>
</dbReference>
<evidence type="ECO:0000313" key="9">
    <source>
        <dbReference type="EMBL" id="OGG43346.1"/>
    </source>
</evidence>
<keyword evidence="3" id="KW-0813">Transport</keyword>
<feature type="transmembrane region" description="Helical" evidence="8">
    <location>
        <begin position="74"/>
        <end position="92"/>
    </location>
</feature>
<feature type="transmembrane region" description="Helical" evidence="8">
    <location>
        <begin position="104"/>
        <end position="125"/>
    </location>
</feature>
<keyword evidence="6 8" id="KW-1133">Transmembrane helix</keyword>
<sequence length="398" mass="42295">MRRDGHDALTTGALLLLLGGVVYSVRGTLSPAVAWLCLFIVFFCAWRDIPIPIAAVLVSSVLVVAWGIDGVLAVLRPLGIGAVAAYLCAPLVRRLEGPLRSRLAAILAVMAAIFVVVVGIGVAFVPRLISEIVGLVREFPAYSAQVKAWYGHVLSWATQIGLGERVEALQQKALEDLPGIGQRALEYLGAKLAEWMTRAAALLDLVVVPFVAFYLLKDGARMGEAAARLLPARHRGEVVGLLRQIDGVLGEYVRGQVIVCGIVAALTSAGLALCGIPFALLLGCAAGLLNVIPYVGLLTTLGASWVVALFDPYPISALLKVAAVFAVVQGLEGNLITPKIVGERVGLHPLWVILAMMVFSRIWGVLGMVAAVPVAAVLNVLFRATADAYYQSVYYQKE</sequence>
<feature type="transmembrane region" description="Helical" evidence="8">
    <location>
        <begin position="29"/>
        <end position="46"/>
    </location>
</feature>
<dbReference type="PANTHER" id="PTHR21716">
    <property type="entry name" value="TRANSMEMBRANE PROTEIN"/>
    <property type="match status" value="1"/>
</dbReference>
<reference evidence="9 10" key="1">
    <citation type="journal article" date="2016" name="Nat. Commun.">
        <title>Thousands of microbial genomes shed light on interconnected biogeochemical processes in an aquifer system.</title>
        <authorList>
            <person name="Anantharaman K."/>
            <person name="Brown C.T."/>
            <person name="Hug L.A."/>
            <person name="Sharon I."/>
            <person name="Castelle C.J."/>
            <person name="Probst A.J."/>
            <person name="Thomas B.C."/>
            <person name="Singh A."/>
            <person name="Wilkins M.J."/>
            <person name="Karaoz U."/>
            <person name="Brodie E.L."/>
            <person name="Williams K.H."/>
            <person name="Hubbard S.S."/>
            <person name="Banfield J.F."/>
        </authorList>
    </citation>
    <scope>NUCLEOTIDE SEQUENCE [LARGE SCALE GENOMIC DNA]</scope>
    <source>
        <strain evidence="10">RIFCSPLOWO2_12_FULL_64_10</strain>
    </source>
</reference>
<proteinExistence type="inferred from homology"/>
<dbReference type="PANTHER" id="PTHR21716:SF53">
    <property type="entry name" value="PERMEASE PERM-RELATED"/>
    <property type="match status" value="1"/>
</dbReference>
<evidence type="ECO:0000256" key="2">
    <source>
        <dbReference type="ARBA" id="ARBA00009773"/>
    </source>
</evidence>
<comment type="subcellular location">
    <subcellularLocation>
        <location evidence="1">Cell membrane</location>
        <topology evidence="1">Multi-pass membrane protein</topology>
    </subcellularLocation>
</comment>
<dbReference type="InterPro" id="IPR002549">
    <property type="entry name" value="AI-2E-like"/>
</dbReference>
<comment type="similarity">
    <text evidence="2">Belongs to the autoinducer-2 exporter (AI-2E) (TC 2.A.86) family.</text>
</comment>
<keyword evidence="7 8" id="KW-0472">Membrane</keyword>
<dbReference type="AlphaFoldDB" id="A0A1F6C2C1"/>
<accession>A0A1F6C2C1</accession>
<feature type="transmembrane region" description="Helical" evidence="8">
    <location>
        <begin position="195"/>
        <end position="216"/>
    </location>
</feature>